<dbReference type="RefSeq" id="XP_047738097.1">
    <property type="nucleotide sequence ID" value="XM_047882141.1"/>
</dbReference>
<feature type="region of interest" description="Disordered" evidence="1">
    <location>
        <begin position="127"/>
        <end position="147"/>
    </location>
</feature>
<name>A0A979FMZ6_HYAAZ</name>
<evidence type="ECO:0000313" key="2">
    <source>
        <dbReference type="Proteomes" id="UP000694843"/>
    </source>
</evidence>
<evidence type="ECO:0000313" key="3">
    <source>
        <dbReference type="RefSeq" id="XP_047738097.1"/>
    </source>
</evidence>
<reference evidence="3" key="1">
    <citation type="submission" date="2025-08" db="UniProtKB">
        <authorList>
            <consortium name="RefSeq"/>
        </authorList>
    </citation>
    <scope>IDENTIFICATION</scope>
    <source>
        <tissue evidence="3">Whole organism</tissue>
    </source>
</reference>
<accession>A0A979FMZ6</accession>
<organism evidence="2 3">
    <name type="scientific">Hyalella azteca</name>
    <name type="common">Amphipod</name>
    <dbReference type="NCBI Taxonomy" id="294128"/>
    <lineage>
        <taxon>Eukaryota</taxon>
        <taxon>Metazoa</taxon>
        <taxon>Ecdysozoa</taxon>
        <taxon>Arthropoda</taxon>
        <taxon>Crustacea</taxon>
        <taxon>Multicrustacea</taxon>
        <taxon>Malacostraca</taxon>
        <taxon>Eumalacostraca</taxon>
        <taxon>Peracarida</taxon>
        <taxon>Amphipoda</taxon>
        <taxon>Senticaudata</taxon>
        <taxon>Talitrida</taxon>
        <taxon>Talitroidea</taxon>
        <taxon>Hyalellidae</taxon>
        <taxon>Hyalella</taxon>
    </lineage>
</organism>
<evidence type="ECO:0000256" key="1">
    <source>
        <dbReference type="SAM" id="MobiDB-lite"/>
    </source>
</evidence>
<sequence>MPGETAPGLPEFCSSTFTPEAQDINSVDLHSIPQECQHIDDGSEILRSIEVSTVHGGYFPMKIKDEPICQLMEVYSLKTGPTVVSSESHSWQEYGCHQENAAQSFDKGVATFQNEASNEIATSEVNATDQAKAKQDSKNRAPVSDTKLQQYEELSDFDDHKKNESTAIAIGDLNAKMNVDVTDRFTLTEELNYGDLNSSDMGFTNAEDLSFPSDEFIQANGKGFSSSSPPMRREAALVCLKICNLLQEIRKKLVMVAKSDSNLEHPLIYALHLLASGSTKEEILTFLSHPGVLPSEREMFNKLSSASSDLQLNEGLLTINGKIAVAEPVHCKMFQLFSKHFVVQTVRTYMELLKEEYLLADTKIMKSHKNCACLRNEQTSFCKVLQNIPVKALQSCYAACKQWNSTQLQLWHKLALLCRNRSPTKIILIIDHRFYLKIKEKVATDFPQVEVIDQHCLTPATAHLSMLQNLSIIREQCLFIIAGVQDSVLGAQKKIESNGSKKNCAVEKYSLESIPNAKALGTHAGWDLISKSWDVWSRVLCSSDSSNVLFLPLCSDKGENSAPDPGSSLEIEQMGTKCPDSHKILLAGATQVYNQWALNQLSMCGYQYHASRQENVEEGLLALLESLYSSLDNSKSQTHSAILRTPVVQCFSSVVLVTERLFTPACLTDLVGSENALTQLENMLTHLKAEVDSTSAVLMMPFMPLSLLDEDNLSLLSSDVCSSLALLVPTAAASSLPDNNKDNLSAGRAALLKLQDLWSAMHQLVHKNWEDVGLSLELFDMYESKDHHVDWTIQEMWPGHLWFIFNPWSSLLESVLFLASHGMTKSRMKTLLDFPFVETYPNLEKCFDVNSESKCYEKIVLFGDMSVKGQYLDNPALLYNHSVDFSNNAWISQVLEQTYELPSNLLLVFVLDMSSFGYRVPLEHCIKNKCKNPILVNSLPDDCTKDPVKLKDLASVKIRSIIDQLVALRKCLPNQSSVSLASFPPQRVFMSETLDFLSQMDHKALHCSISLPHPVGTHPEGIVCIGAECDWQLLNQAVHAELKKPLNNFLVNFNPYNGPTEAYEPVLECVTLLKKLERPFPAYHSWKVDVKKSISSFLKMKFNAPQLIEKAKVENKDLGAAENRRKLGALIAAKRREQSEQEAARVKPACENPNEINKLVTDTENVDDVATTIAEGVLVQPEVASDNSEIMVKLETNTENSDVVAATNSEGVKIKEEPSDKNSNEITKLKTNADERSIVATTNTEVIKMQEKPVTEEPRDCTKLETNAEKNDNVAVTSQNPVLECTNVGKTAPQGTIVKISAGSACFSFGFLDTLTHIFGANVNKYSITHEGPNVVYTFTFPNPRSASIMHQVLHNFVLPEGTISASWPNKQHMPYVNAFQLKNAKATMIKFAVEYRASWNRLCSSIAMNNLFNKTPSQHRHNCVYESTEAGHHLLAHITHELTTVTPHLLRTNDVVLVVVTTSDVRARHMVTLLKHVMDVSRLVIVCQGDQPPYANAHLLLGTSNFLVQALEQHKLRLSADGARLLVVGATAMLTDAEHKHWLQRLNEFLNNALGPKVNKCVTTERLYKERYQELCSLLGCRFNVANFNYARQLQLIDPDDLPCAQECSEALTDAIDKWENEVFSS</sequence>
<gene>
    <name evidence="3" type="primary">LOC108670444</name>
</gene>
<dbReference type="KEGG" id="hazt:108670444"/>
<keyword evidence="2" id="KW-1185">Reference proteome</keyword>
<proteinExistence type="predicted"/>
<dbReference type="Proteomes" id="UP000694843">
    <property type="component" value="Unplaced"/>
</dbReference>
<protein>
    <submittedName>
        <fullName evidence="3">Uncharacterized protein LOC108670444</fullName>
    </submittedName>
</protein>
<dbReference type="GeneID" id="108670444"/>